<name>A0A9D2K289_9FIRM</name>
<sequence>MDIHFSDMVNNIQPGIFGALNEKKEELLRAGRKVYNLSVGTPDFKPASHVMKAMQDACGKAENYKYSLADLPEL</sequence>
<reference evidence="1" key="2">
    <citation type="submission" date="2021-04" db="EMBL/GenBank/DDBJ databases">
        <authorList>
            <person name="Gilroy R."/>
        </authorList>
    </citation>
    <scope>NUCLEOTIDE SEQUENCE</scope>
    <source>
        <strain evidence="1">CHK196-3914</strain>
    </source>
</reference>
<accession>A0A9D2K289</accession>
<reference evidence="1" key="1">
    <citation type="journal article" date="2021" name="PeerJ">
        <title>Extensive microbial diversity within the chicken gut microbiome revealed by metagenomics and culture.</title>
        <authorList>
            <person name="Gilroy R."/>
            <person name="Ravi A."/>
            <person name="Getino M."/>
            <person name="Pursley I."/>
            <person name="Horton D.L."/>
            <person name="Alikhan N.F."/>
            <person name="Baker D."/>
            <person name="Gharbi K."/>
            <person name="Hall N."/>
            <person name="Watson M."/>
            <person name="Adriaenssens E.M."/>
            <person name="Foster-Nyarko E."/>
            <person name="Jarju S."/>
            <person name="Secka A."/>
            <person name="Antonio M."/>
            <person name="Oren A."/>
            <person name="Chaudhuri R.R."/>
            <person name="La Ragione R."/>
            <person name="Hildebrand F."/>
            <person name="Pallen M.J."/>
        </authorList>
    </citation>
    <scope>NUCLEOTIDE SEQUENCE</scope>
    <source>
        <strain evidence="1">CHK196-3914</strain>
    </source>
</reference>
<organism evidence="1 2">
    <name type="scientific">Candidatus Mediterraneibacter stercoravium</name>
    <dbReference type="NCBI Taxonomy" id="2838685"/>
    <lineage>
        <taxon>Bacteria</taxon>
        <taxon>Bacillati</taxon>
        <taxon>Bacillota</taxon>
        <taxon>Clostridia</taxon>
        <taxon>Lachnospirales</taxon>
        <taxon>Lachnospiraceae</taxon>
        <taxon>Mediterraneibacter</taxon>
    </lineage>
</organism>
<dbReference type="Gene3D" id="3.90.1150.10">
    <property type="entry name" value="Aspartate Aminotransferase, domain 1"/>
    <property type="match status" value="1"/>
</dbReference>
<gene>
    <name evidence="1" type="ORF">H9723_12035</name>
</gene>
<proteinExistence type="predicted"/>
<dbReference type="AlphaFoldDB" id="A0A9D2K289"/>
<keyword evidence="1" id="KW-0032">Aminotransferase</keyword>
<dbReference type="Proteomes" id="UP000824116">
    <property type="component" value="Unassembled WGS sequence"/>
</dbReference>
<dbReference type="InterPro" id="IPR015424">
    <property type="entry name" value="PyrdxlP-dep_Trfase"/>
</dbReference>
<evidence type="ECO:0000313" key="2">
    <source>
        <dbReference type="Proteomes" id="UP000824116"/>
    </source>
</evidence>
<feature type="non-terminal residue" evidence="1">
    <location>
        <position position="74"/>
    </location>
</feature>
<dbReference type="SUPFAM" id="SSF53383">
    <property type="entry name" value="PLP-dependent transferases"/>
    <property type="match status" value="1"/>
</dbReference>
<dbReference type="InterPro" id="IPR015422">
    <property type="entry name" value="PyrdxlP-dep_Trfase_small"/>
</dbReference>
<keyword evidence="1" id="KW-0808">Transferase</keyword>
<comment type="caution">
    <text evidence="1">The sequence shown here is derived from an EMBL/GenBank/DDBJ whole genome shotgun (WGS) entry which is preliminary data.</text>
</comment>
<evidence type="ECO:0000313" key="1">
    <source>
        <dbReference type="EMBL" id="HIZ75951.1"/>
    </source>
</evidence>
<dbReference type="GO" id="GO:0008483">
    <property type="term" value="F:transaminase activity"/>
    <property type="evidence" value="ECO:0007669"/>
    <property type="project" value="UniProtKB-KW"/>
</dbReference>
<protein>
    <submittedName>
        <fullName evidence="1">LL-diaminopimelate aminotransferase</fullName>
    </submittedName>
</protein>
<dbReference type="EMBL" id="DXAY01000273">
    <property type="protein sequence ID" value="HIZ75951.1"/>
    <property type="molecule type" value="Genomic_DNA"/>
</dbReference>